<evidence type="ECO:0000313" key="1">
    <source>
        <dbReference type="EMBL" id="GCC40059.1"/>
    </source>
</evidence>
<proteinExistence type="predicted"/>
<dbReference type="AlphaFoldDB" id="A0A401TBP5"/>
<sequence length="44" mass="4681">FVQISCFVLSDISHLVVGTLNGPAAASIIKFCRVSAGFIELDKN</sequence>
<keyword evidence="2" id="KW-1185">Reference proteome</keyword>
<evidence type="ECO:0000313" key="2">
    <source>
        <dbReference type="Proteomes" id="UP000287033"/>
    </source>
</evidence>
<comment type="caution">
    <text evidence="1">The sequence shown here is derived from an EMBL/GenBank/DDBJ whole genome shotgun (WGS) entry which is preliminary data.</text>
</comment>
<accession>A0A401TBP5</accession>
<reference evidence="1 2" key="1">
    <citation type="journal article" date="2018" name="Nat. Ecol. Evol.">
        <title>Shark genomes provide insights into elasmobranch evolution and the origin of vertebrates.</title>
        <authorList>
            <person name="Hara Y"/>
            <person name="Yamaguchi K"/>
            <person name="Onimaru K"/>
            <person name="Kadota M"/>
            <person name="Koyanagi M"/>
            <person name="Keeley SD"/>
            <person name="Tatsumi K"/>
            <person name="Tanaka K"/>
            <person name="Motone F"/>
            <person name="Kageyama Y"/>
            <person name="Nozu R"/>
            <person name="Adachi N"/>
            <person name="Nishimura O"/>
            <person name="Nakagawa R"/>
            <person name="Tanegashima C"/>
            <person name="Kiyatake I"/>
            <person name="Matsumoto R"/>
            <person name="Murakumo K"/>
            <person name="Nishida K"/>
            <person name="Terakita A"/>
            <person name="Kuratani S"/>
            <person name="Sato K"/>
            <person name="Hyodo S Kuraku.S."/>
        </authorList>
    </citation>
    <scope>NUCLEOTIDE SEQUENCE [LARGE SCALE GENOMIC DNA]</scope>
</reference>
<organism evidence="1 2">
    <name type="scientific">Chiloscyllium punctatum</name>
    <name type="common">Brownbanded bambooshark</name>
    <name type="synonym">Hemiscyllium punctatum</name>
    <dbReference type="NCBI Taxonomy" id="137246"/>
    <lineage>
        <taxon>Eukaryota</taxon>
        <taxon>Metazoa</taxon>
        <taxon>Chordata</taxon>
        <taxon>Craniata</taxon>
        <taxon>Vertebrata</taxon>
        <taxon>Chondrichthyes</taxon>
        <taxon>Elasmobranchii</taxon>
        <taxon>Galeomorphii</taxon>
        <taxon>Galeoidea</taxon>
        <taxon>Orectolobiformes</taxon>
        <taxon>Hemiscylliidae</taxon>
        <taxon>Chiloscyllium</taxon>
    </lineage>
</organism>
<protein>
    <submittedName>
        <fullName evidence="1">Uncharacterized protein</fullName>
    </submittedName>
</protein>
<feature type="non-terminal residue" evidence="1">
    <location>
        <position position="1"/>
    </location>
</feature>
<name>A0A401TBP5_CHIPU</name>
<gene>
    <name evidence="1" type="ORF">chiPu_0024222</name>
</gene>
<dbReference type="EMBL" id="BEZZ01035104">
    <property type="protein sequence ID" value="GCC40059.1"/>
    <property type="molecule type" value="Genomic_DNA"/>
</dbReference>
<dbReference type="Proteomes" id="UP000287033">
    <property type="component" value="Unassembled WGS sequence"/>
</dbReference>